<organism evidence="2 3">
    <name type="scientific">Candidatus Eubacterium faecipullorum</name>
    <dbReference type="NCBI Taxonomy" id="2838571"/>
    <lineage>
        <taxon>Bacteria</taxon>
        <taxon>Bacillati</taxon>
        <taxon>Bacillota</taxon>
        <taxon>Clostridia</taxon>
        <taxon>Eubacteriales</taxon>
        <taxon>Eubacteriaceae</taxon>
        <taxon>Eubacterium</taxon>
    </lineage>
</organism>
<protein>
    <submittedName>
        <fullName evidence="2">Uncharacterized protein</fullName>
    </submittedName>
</protein>
<evidence type="ECO:0000313" key="2">
    <source>
        <dbReference type="EMBL" id="HIW86292.1"/>
    </source>
</evidence>
<feature type="signal peptide" evidence="1">
    <location>
        <begin position="1"/>
        <end position="29"/>
    </location>
</feature>
<dbReference type="Proteomes" id="UP000824205">
    <property type="component" value="Unassembled WGS sequence"/>
</dbReference>
<reference evidence="2" key="1">
    <citation type="journal article" date="2021" name="PeerJ">
        <title>Extensive microbial diversity within the chicken gut microbiome revealed by metagenomics and culture.</title>
        <authorList>
            <person name="Gilroy R."/>
            <person name="Ravi A."/>
            <person name="Getino M."/>
            <person name="Pursley I."/>
            <person name="Horton D.L."/>
            <person name="Alikhan N.F."/>
            <person name="Baker D."/>
            <person name="Gharbi K."/>
            <person name="Hall N."/>
            <person name="Watson M."/>
            <person name="Adriaenssens E.M."/>
            <person name="Foster-Nyarko E."/>
            <person name="Jarju S."/>
            <person name="Secka A."/>
            <person name="Antonio M."/>
            <person name="Oren A."/>
            <person name="Chaudhuri R.R."/>
            <person name="La Ragione R."/>
            <person name="Hildebrand F."/>
            <person name="Pallen M.J."/>
        </authorList>
    </citation>
    <scope>NUCLEOTIDE SEQUENCE</scope>
    <source>
        <strain evidence="2">421</strain>
    </source>
</reference>
<evidence type="ECO:0000313" key="3">
    <source>
        <dbReference type="Proteomes" id="UP000824205"/>
    </source>
</evidence>
<dbReference type="EMBL" id="DXGE01000032">
    <property type="protein sequence ID" value="HIW86292.1"/>
    <property type="molecule type" value="Genomic_DNA"/>
</dbReference>
<comment type="caution">
    <text evidence="2">The sequence shown here is derived from an EMBL/GenBank/DDBJ whole genome shotgun (WGS) entry which is preliminary data.</text>
</comment>
<evidence type="ECO:0000256" key="1">
    <source>
        <dbReference type="SAM" id="SignalP"/>
    </source>
</evidence>
<sequence length="306" mass="33772">MKRKVKAVAAVSVFLAAALLCGCSDREYANGTADEQGASYGSFEGFGIFKSSGVSPFDGLVVEFDGVSPYCTISFNNSQCTEEIQQSVQYSLEADYVTTERYFKAGESVTVYAILNNFYGETDIELSETQRQYTVGEVAEYITELSSDMDLAPLITEAEDYIEASTSFTSGQAVDNWMETKDFYFGVYLFEEATAPVKERAYFSSLKANAYSKYPEDTDCVNRIDMLCSISIKTNKNETPKNAYFAVTAKNIVHYPDGTLGWGVTDPAALDFEINIDTTSMASLENTNITSKKADYNVTEVTDILL</sequence>
<proteinExistence type="predicted"/>
<dbReference type="PROSITE" id="PS51257">
    <property type="entry name" value="PROKAR_LIPOPROTEIN"/>
    <property type="match status" value="1"/>
</dbReference>
<feature type="chain" id="PRO_5038846568" evidence="1">
    <location>
        <begin position="30"/>
        <end position="306"/>
    </location>
</feature>
<gene>
    <name evidence="2" type="ORF">IAA48_07345</name>
</gene>
<name>A0A9D1UFV8_9FIRM</name>
<reference evidence="2" key="2">
    <citation type="submission" date="2021-04" db="EMBL/GenBank/DDBJ databases">
        <authorList>
            <person name="Gilroy R."/>
        </authorList>
    </citation>
    <scope>NUCLEOTIDE SEQUENCE</scope>
    <source>
        <strain evidence="2">421</strain>
    </source>
</reference>
<dbReference type="AlphaFoldDB" id="A0A9D1UFV8"/>
<keyword evidence="1" id="KW-0732">Signal</keyword>
<accession>A0A9D1UFV8</accession>